<dbReference type="InterPro" id="IPR036396">
    <property type="entry name" value="Cyt_P450_sf"/>
</dbReference>
<dbReference type="GO" id="GO:0016705">
    <property type="term" value="F:oxidoreductase activity, acting on paired donors, with incorporation or reduction of molecular oxygen"/>
    <property type="evidence" value="ECO:0007669"/>
    <property type="project" value="InterPro"/>
</dbReference>
<dbReference type="EMBL" id="BOLY01000002">
    <property type="protein sequence ID" value="GIZ38879.1"/>
    <property type="molecule type" value="Genomic_DNA"/>
</dbReference>
<protein>
    <recommendedName>
        <fullName evidence="5">Cytochrome P450</fullName>
    </recommendedName>
</protein>
<name>A0A9P3FDK1_9PEZI</name>
<dbReference type="PANTHER" id="PTHR24305:SF166">
    <property type="entry name" value="CYTOCHROME P450 12A4, MITOCHONDRIAL-RELATED"/>
    <property type="match status" value="1"/>
</dbReference>
<dbReference type="RefSeq" id="XP_044653366.1">
    <property type="nucleotide sequence ID" value="XM_044797431.1"/>
</dbReference>
<organism evidence="3 4">
    <name type="scientific">Cercospora kikuchii</name>
    <dbReference type="NCBI Taxonomy" id="84275"/>
    <lineage>
        <taxon>Eukaryota</taxon>
        <taxon>Fungi</taxon>
        <taxon>Dikarya</taxon>
        <taxon>Ascomycota</taxon>
        <taxon>Pezizomycotina</taxon>
        <taxon>Dothideomycetes</taxon>
        <taxon>Dothideomycetidae</taxon>
        <taxon>Mycosphaerellales</taxon>
        <taxon>Mycosphaerellaceae</taxon>
        <taxon>Cercospora</taxon>
    </lineage>
</organism>
<evidence type="ECO:0000313" key="3">
    <source>
        <dbReference type="EMBL" id="GIZ38879.1"/>
    </source>
</evidence>
<reference evidence="3 4" key="1">
    <citation type="submission" date="2021-01" db="EMBL/GenBank/DDBJ databases">
        <title>Cercospora kikuchii MAFF 305040 whole genome shotgun sequence.</title>
        <authorList>
            <person name="Kashiwa T."/>
            <person name="Suzuki T."/>
        </authorList>
    </citation>
    <scope>NUCLEOTIDE SEQUENCE [LARGE SCALE GENOMIC DNA]</scope>
    <source>
        <strain evidence="3 4">MAFF 305040</strain>
    </source>
</reference>
<feature type="region of interest" description="Disordered" evidence="2">
    <location>
        <begin position="287"/>
        <end position="306"/>
    </location>
</feature>
<evidence type="ECO:0000256" key="1">
    <source>
        <dbReference type="ARBA" id="ARBA00010617"/>
    </source>
</evidence>
<dbReference type="GO" id="GO:0005506">
    <property type="term" value="F:iron ion binding"/>
    <property type="evidence" value="ECO:0007669"/>
    <property type="project" value="InterPro"/>
</dbReference>
<sequence>MTNVPALDPATLLAVAIIALSLLLLTSHLTTNDWTRSIPQAPQAPIWRRFFIEPDHDQRKAWADSVPNSALILYRGMFNKPKILLTTPAAIQEVYQRGANSRYQKATISRKILSSLLGNGLVTAVGEDHQMQRKLLQPVFKLRHIKNQYPLFWAKTQELAESLQKAAAKSEDNASSGGAVEITGLVNRATLDIIGQAGFGLDFDCLANPDNDLWKEYAAAFRGGGNRSRAGLVWTLLVHFLPRNLVEKFPTTRNQQTAKAVEVVRRRIGGVIAQKKGEIFASEEEEAGRKDSVVDRDEGTASNPSKAAIKEGHNDIISACIREGITDFEMLVNQALGILGAGHETIAQTLCLAIFELSKDKTLQDRLRAEITELMPRI</sequence>
<dbReference type="Pfam" id="PF00067">
    <property type="entry name" value="p450"/>
    <property type="match status" value="1"/>
</dbReference>
<dbReference type="Proteomes" id="UP000825890">
    <property type="component" value="Unassembled WGS sequence"/>
</dbReference>
<dbReference type="GO" id="GO:0020037">
    <property type="term" value="F:heme binding"/>
    <property type="evidence" value="ECO:0007669"/>
    <property type="project" value="InterPro"/>
</dbReference>
<dbReference type="InterPro" id="IPR001128">
    <property type="entry name" value="Cyt_P450"/>
</dbReference>
<dbReference type="PANTHER" id="PTHR24305">
    <property type="entry name" value="CYTOCHROME P450"/>
    <property type="match status" value="1"/>
</dbReference>
<dbReference type="SUPFAM" id="SSF48264">
    <property type="entry name" value="Cytochrome P450"/>
    <property type="match status" value="1"/>
</dbReference>
<dbReference type="InterPro" id="IPR050121">
    <property type="entry name" value="Cytochrome_P450_monoxygenase"/>
</dbReference>
<dbReference type="OrthoDB" id="1470350at2759"/>
<proteinExistence type="inferred from homology"/>
<dbReference type="GeneID" id="68287853"/>
<feature type="compositionally biased region" description="Basic and acidic residues" evidence="2">
    <location>
        <begin position="287"/>
        <end position="299"/>
    </location>
</feature>
<comment type="caution">
    <text evidence="3">The sequence shown here is derived from an EMBL/GenBank/DDBJ whole genome shotgun (WGS) entry which is preliminary data.</text>
</comment>
<evidence type="ECO:0000256" key="2">
    <source>
        <dbReference type="SAM" id="MobiDB-lite"/>
    </source>
</evidence>
<dbReference type="GO" id="GO:0004497">
    <property type="term" value="F:monooxygenase activity"/>
    <property type="evidence" value="ECO:0007669"/>
    <property type="project" value="InterPro"/>
</dbReference>
<keyword evidence="4" id="KW-1185">Reference proteome</keyword>
<gene>
    <name evidence="3" type="ORF">CKM354_000227800</name>
</gene>
<accession>A0A9P3FDK1</accession>
<evidence type="ECO:0008006" key="5">
    <source>
        <dbReference type="Google" id="ProtNLM"/>
    </source>
</evidence>
<dbReference type="AlphaFoldDB" id="A0A9P3FDK1"/>
<comment type="similarity">
    <text evidence="1">Belongs to the cytochrome P450 family.</text>
</comment>
<dbReference type="Gene3D" id="1.10.630.10">
    <property type="entry name" value="Cytochrome P450"/>
    <property type="match status" value="1"/>
</dbReference>
<evidence type="ECO:0000313" key="4">
    <source>
        <dbReference type="Proteomes" id="UP000825890"/>
    </source>
</evidence>